<evidence type="ECO:0000256" key="2">
    <source>
        <dbReference type="ARBA" id="ARBA00006375"/>
    </source>
</evidence>
<protein>
    <recommendedName>
        <fullName evidence="16">Mitochondrial carrier protein</fullName>
    </recommendedName>
</protein>
<dbReference type="STRING" id="37360.A0A0G4J880"/>
<evidence type="ECO:0000256" key="6">
    <source>
        <dbReference type="ARBA" id="ARBA00022792"/>
    </source>
</evidence>
<dbReference type="InterPro" id="IPR051028">
    <property type="entry name" value="Mito_Solute_Carrier"/>
</dbReference>
<dbReference type="GO" id="GO:0022857">
    <property type="term" value="F:transmembrane transporter activity"/>
    <property type="evidence" value="ECO:0007669"/>
    <property type="project" value="TreeGrafter"/>
</dbReference>
<gene>
    <name evidence="12" type="ORF">PBRA_009464</name>
    <name evidence="13" type="ORF">PLBR_LOCUS8921</name>
</gene>
<evidence type="ECO:0000256" key="5">
    <source>
        <dbReference type="ARBA" id="ARBA00022737"/>
    </source>
</evidence>
<evidence type="ECO:0000256" key="3">
    <source>
        <dbReference type="ARBA" id="ARBA00022448"/>
    </source>
</evidence>
<evidence type="ECO:0000256" key="8">
    <source>
        <dbReference type="ARBA" id="ARBA00023128"/>
    </source>
</evidence>
<dbReference type="InterPro" id="IPR023395">
    <property type="entry name" value="MCP_dom_sf"/>
</dbReference>
<sequence length="290" mass="30869">MVNDTTAAAPAVTPFSVKLVSGAIGGFVGTAAIFPLDLVKTRLQNQTAASSVRYNGLLDGLRKTFATDGLTGAYRGLTPNLVLVLPEKALKLACNAQFRELLADAHGRVSLPRELLAGALTGIVQCSVTNPMEIIKIRCQLAGSKVSPLTVVGDLGVRGIYKGSAATLLRDVPFSIIFFTLNCKAKEWVADDNNHVSMPKTLALGTIAGVVGAVAVTPADVIKTRLQSKPVDGQRHYASIADAFKRVLREEGVKAFFKGATARGLVVGPLFGFAVLSYDICERIYHRFLK</sequence>
<dbReference type="Gene3D" id="1.50.40.10">
    <property type="entry name" value="Mitochondrial carrier domain"/>
    <property type="match status" value="2"/>
</dbReference>
<dbReference type="InterPro" id="IPR002067">
    <property type="entry name" value="MCP"/>
</dbReference>
<evidence type="ECO:0000256" key="7">
    <source>
        <dbReference type="ARBA" id="ARBA00022989"/>
    </source>
</evidence>
<feature type="repeat" description="Solcar" evidence="10">
    <location>
        <begin position="13"/>
        <end position="101"/>
    </location>
</feature>
<dbReference type="PANTHER" id="PTHR45678:SF15">
    <property type="entry name" value="MITOCHONDRIAL SUBSTRATE CARRIER FAMILY PROTEIN X"/>
    <property type="match status" value="1"/>
</dbReference>
<dbReference type="SUPFAM" id="SSF103506">
    <property type="entry name" value="Mitochondrial carrier"/>
    <property type="match status" value="1"/>
</dbReference>
<keyword evidence="6" id="KW-0999">Mitochondrion inner membrane</keyword>
<organism evidence="12 14">
    <name type="scientific">Plasmodiophora brassicae</name>
    <name type="common">Clubroot disease agent</name>
    <dbReference type="NCBI Taxonomy" id="37360"/>
    <lineage>
        <taxon>Eukaryota</taxon>
        <taxon>Sar</taxon>
        <taxon>Rhizaria</taxon>
        <taxon>Endomyxa</taxon>
        <taxon>Phytomyxea</taxon>
        <taxon>Plasmodiophorida</taxon>
        <taxon>Plasmodiophoridae</taxon>
        <taxon>Plasmodiophora</taxon>
    </lineage>
</organism>
<proteinExistence type="inferred from homology"/>
<reference evidence="12 14" key="1">
    <citation type="submission" date="2015-02" db="EMBL/GenBank/DDBJ databases">
        <authorList>
            <person name="Chooi Y.-H."/>
        </authorList>
    </citation>
    <scope>NUCLEOTIDE SEQUENCE [LARGE SCALE GENOMIC DNA]</scope>
    <source>
        <strain evidence="12">E3</strain>
    </source>
</reference>
<keyword evidence="8 13" id="KW-0496">Mitochondrion</keyword>
<keyword evidence="14" id="KW-1185">Reference proteome</keyword>
<evidence type="ECO:0008006" key="16">
    <source>
        <dbReference type="Google" id="ProtNLM"/>
    </source>
</evidence>
<keyword evidence="7" id="KW-1133">Transmembrane helix</keyword>
<dbReference type="InterPro" id="IPR018108">
    <property type="entry name" value="MCP_transmembrane"/>
</dbReference>
<feature type="repeat" description="Solcar" evidence="10">
    <location>
        <begin position="196"/>
        <end position="284"/>
    </location>
</feature>
<keyword evidence="5" id="KW-0677">Repeat</keyword>
<evidence type="ECO:0000256" key="10">
    <source>
        <dbReference type="PROSITE-ProRule" id="PRU00282"/>
    </source>
</evidence>
<dbReference type="Proteomes" id="UP000039324">
    <property type="component" value="Unassembled WGS sequence"/>
</dbReference>
<evidence type="ECO:0000313" key="15">
    <source>
        <dbReference type="Proteomes" id="UP000290189"/>
    </source>
</evidence>
<dbReference type="PANTHER" id="PTHR45678">
    <property type="entry name" value="MITOCHONDRIAL 2-OXODICARBOXYLATE CARRIER 1-RELATED"/>
    <property type="match status" value="1"/>
</dbReference>
<dbReference type="EMBL" id="CDSF01000150">
    <property type="protein sequence ID" value="CEP03579.1"/>
    <property type="molecule type" value="Genomic_DNA"/>
</dbReference>
<comment type="similarity">
    <text evidence="2 11">Belongs to the mitochondrial carrier (TC 2.A.29) family.</text>
</comment>
<evidence type="ECO:0000256" key="11">
    <source>
        <dbReference type="RuleBase" id="RU000488"/>
    </source>
</evidence>
<feature type="repeat" description="Solcar" evidence="10">
    <location>
        <begin position="109"/>
        <end position="188"/>
    </location>
</feature>
<dbReference type="EMBL" id="OVEO01000018">
    <property type="protein sequence ID" value="SPR01706.1"/>
    <property type="molecule type" value="Genomic_DNA"/>
</dbReference>
<evidence type="ECO:0000256" key="1">
    <source>
        <dbReference type="ARBA" id="ARBA00004448"/>
    </source>
</evidence>
<name>A0A0G4J880_PLABS</name>
<evidence type="ECO:0000313" key="13">
    <source>
        <dbReference type="EMBL" id="SPR01706.1"/>
    </source>
</evidence>
<dbReference type="PROSITE" id="PS50920">
    <property type="entry name" value="SOLCAR"/>
    <property type="match status" value="3"/>
</dbReference>
<keyword evidence="9 10" id="KW-0472">Membrane</keyword>
<dbReference type="GO" id="GO:0005743">
    <property type="term" value="C:mitochondrial inner membrane"/>
    <property type="evidence" value="ECO:0007669"/>
    <property type="project" value="UniProtKB-SubCell"/>
</dbReference>
<dbReference type="OMA" id="QRLYTSM"/>
<evidence type="ECO:0000313" key="12">
    <source>
        <dbReference type="EMBL" id="CEP03579.1"/>
    </source>
</evidence>
<dbReference type="OrthoDB" id="2161at2759"/>
<evidence type="ECO:0000256" key="9">
    <source>
        <dbReference type="ARBA" id="ARBA00023136"/>
    </source>
</evidence>
<dbReference type="PRINTS" id="PR00926">
    <property type="entry name" value="MITOCARRIER"/>
</dbReference>
<dbReference type="Pfam" id="PF00153">
    <property type="entry name" value="Mito_carr"/>
    <property type="match status" value="3"/>
</dbReference>
<geneLocation type="mitochondrion" evidence="13"/>
<dbReference type="Proteomes" id="UP000290189">
    <property type="component" value="Unassembled WGS sequence"/>
</dbReference>
<comment type="subcellular location">
    <subcellularLocation>
        <location evidence="1">Mitochondrion inner membrane</location>
        <topology evidence="1">Multi-pass membrane protein</topology>
    </subcellularLocation>
</comment>
<evidence type="ECO:0000313" key="14">
    <source>
        <dbReference type="Proteomes" id="UP000039324"/>
    </source>
</evidence>
<keyword evidence="3 11" id="KW-0813">Transport</keyword>
<reference evidence="13 15" key="2">
    <citation type="submission" date="2018-03" db="EMBL/GenBank/DDBJ databases">
        <authorList>
            <person name="Fogelqvist J."/>
        </authorList>
    </citation>
    <scope>NUCLEOTIDE SEQUENCE [LARGE SCALE GENOMIC DNA]</scope>
</reference>
<dbReference type="AlphaFoldDB" id="A0A0G4J880"/>
<evidence type="ECO:0000256" key="4">
    <source>
        <dbReference type="ARBA" id="ARBA00022692"/>
    </source>
</evidence>
<accession>A0A0G4J880</accession>
<keyword evidence="4 10" id="KW-0812">Transmembrane</keyword>